<evidence type="ECO:0000256" key="4">
    <source>
        <dbReference type="ARBA" id="ARBA00022801"/>
    </source>
</evidence>
<keyword evidence="9" id="KW-0326">Glycosidase</keyword>
<dbReference type="PANTHER" id="PTHR22993">
    <property type="entry name" value="FORMAMIDOPYRIMIDINE-DNA GLYCOSYLASE"/>
    <property type="match status" value="1"/>
</dbReference>
<evidence type="ECO:0000256" key="1">
    <source>
        <dbReference type="ARBA" id="ARBA00001668"/>
    </source>
</evidence>
<keyword evidence="12" id="KW-1185">Reference proteome</keyword>
<dbReference type="CDD" id="cd08974">
    <property type="entry name" value="BaFpgNei_N_2"/>
    <property type="match status" value="1"/>
</dbReference>
<accession>A0ABW1PLW6</accession>
<dbReference type="InterPro" id="IPR015886">
    <property type="entry name" value="H2TH_FPG"/>
</dbReference>
<comment type="caution">
    <text evidence="11">The sequence shown here is derived from an EMBL/GenBank/DDBJ whole genome shotgun (WGS) entry which is preliminary data.</text>
</comment>
<dbReference type="RefSeq" id="WP_379791287.1">
    <property type="nucleotide sequence ID" value="NZ_JBHSQB010000005.1"/>
</dbReference>
<keyword evidence="4" id="KW-0378">Hydrolase</keyword>
<dbReference type="Proteomes" id="UP001596287">
    <property type="component" value="Unassembled WGS sequence"/>
</dbReference>
<feature type="domain" description="Formamidopyrimidine-DNA glycosylase catalytic" evidence="10">
    <location>
        <begin position="2"/>
        <end position="89"/>
    </location>
</feature>
<dbReference type="SUPFAM" id="SSF46946">
    <property type="entry name" value="S13-like H2TH domain"/>
    <property type="match status" value="1"/>
</dbReference>
<evidence type="ECO:0000256" key="5">
    <source>
        <dbReference type="ARBA" id="ARBA00023125"/>
    </source>
</evidence>
<keyword evidence="6" id="KW-0234">DNA repair</keyword>
<name>A0ABW1PLW6_9FLAO</name>
<dbReference type="PROSITE" id="PS51068">
    <property type="entry name" value="FPG_CAT"/>
    <property type="match status" value="1"/>
</dbReference>
<keyword evidence="5" id="KW-0238">DNA-binding</keyword>
<evidence type="ECO:0000256" key="3">
    <source>
        <dbReference type="ARBA" id="ARBA00022763"/>
    </source>
</evidence>
<evidence type="ECO:0000256" key="6">
    <source>
        <dbReference type="ARBA" id="ARBA00023204"/>
    </source>
</evidence>
<dbReference type="InterPro" id="IPR010979">
    <property type="entry name" value="Ribosomal_uS13-like_H2TH"/>
</dbReference>
<reference evidence="12" key="1">
    <citation type="journal article" date="2019" name="Int. J. Syst. Evol. Microbiol.">
        <title>The Global Catalogue of Microorganisms (GCM) 10K type strain sequencing project: providing services to taxonomists for standard genome sequencing and annotation.</title>
        <authorList>
            <consortium name="The Broad Institute Genomics Platform"/>
            <consortium name="The Broad Institute Genome Sequencing Center for Infectious Disease"/>
            <person name="Wu L."/>
            <person name="Ma J."/>
        </authorList>
    </citation>
    <scope>NUCLEOTIDE SEQUENCE [LARGE SCALE GENOMIC DNA]</scope>
    <source>
        <strain evidence="12">CCUG 49679</strain>
    </source>
</reference>
<evidence type="ECO:0000256" key="2">
    <source>
        <dbReference type="ARBA" id="ARBA00009409"/>
    </source>
</evidence>
<evidence type="ECO:0000313" key="11">
    <source>
        <dbReference type="EMBL" id="MFC6096420.1"/>
    </source>
</evidence>
<proteinExistence type="inferred from homology"/>
<sequence length="243" mass="28623">MPEGPSIVILKEEVHSFEGKKIIEANGSAKLDFDRIQNKKIESFKSWGKHFLICFDDFTIWIHFLLFGSYLINEQKASVPKLSLVFQKGEINFYACAIKVLEGDINSHYDWTEDIMNDDWDAKKAIKKLKEYPNKMICDVLLDQDIFSGLGNIIKNEVLYRARIHPESLVGKIPSKKIKEIVDESRIYSFEFFKWKKKNELKKHWLAHTKKICKRCDLPMFKEYTGTKKRRSFFCTNCQKLHD</sequence>
<dbReference type="SMART" id="SM01232">
    <property type="entry name" value="H2TH"/>
    <property type="match status" value="1"/>
</dbReference>
<gene>
    <name evidence="11" type="ORF">ACFPVY_07150</name>
</gene>
<evidence type="ECO:0000256" key="8">
    <source>
        <dbReference type="ARBA" id="ARBA00023268"/>
    </source>
</evidence>
<evidence type="ECO:0000256" key="7">
    <source>
        <dbReference type="ARBA" id="ARBA00023239"/>
    </source>
</evidence>
<dbReference type="SMART" id="SM00898">
    <property type="entry name" value="Fapy_DNA_glyco"/>
    <property type="match status" value="1"/>
</dbReference>
<dbReference type="PANTHER" id="PTHR22993:SF9">
    <property type="entry name" value="FORMAMIDOPYRIMIDINE-DNA GLYCOSYLASE"/>
    <property type="match status" value="1"/>
</dbReference>
<dbReference type="Pfam" id="PF06831">
    <property type="entry name" value="H2TH"/>
    <property type="match status" value="1"/>
</dbReference>
<dbReference type="EMBL" id="JBHSQB010000005">
    <property type="protein sequence ID" value="MFC6096420.1"/>
    <property type="molecule type" value="Genomic_DNA"/>
</dbReference>
<organism evidence="11 12">
    <name type="scientific">Flavobacterium qiangtangense</name>
    <dbReference type="NCBI Taxonomy" id="1442595"/>
    <lineage>
        <taxon>Bacteria</taxon>
        <taxon>Pseudomonadati</taxon>
        <taxon>Bacteroidota</taxon>
        <taxon>Flavobacteriia</taxon>
        <taxon>Flavobacteriales</taxon>
        <taxon>Flavobacteriaceae</taxon>
        <taxon>Flavobacterium</taxon>
    </lineage>
</organism>
<protein>
    <submittedName>
        <fullName evidence="11">DNA-formamidopyrimidine glycosylase family protein</fullName>
    </submittedName>
</protein>
<dbReference type="InterPro" id="IPR035937">
    <property type="entry name" value="FPG_N"/>
</dbReference>
<dbReference type="Gene3D" id="1.10.8.50">
    <property type="match status" value="1"/>
</dbReference>
<keyword evidence="8" id="KW-0511">Multifunctional enzyme</keyword>
<dbReference type="Pfam" id="PF01149">
    <property type="entry name" value="Fapy_DNA_glyco"/>
    <property type="match status" value="1"/>
</dbReference>
<keyword evidence="7" id="KW-0456">Lyase</keyword>
<evidence type="ECO:0000313" key="12">
    <source>
        <dbReference type="Proteomes" id="UP001596287"/>
    </source>
</evidence>
<comment type="similarity">
    <text evidence="2">Belongs to the FPG family.</text>
</comment>
<keyword evidence="3" id="KW-0227">DNA damage</keyword>
<dbReference type="SUPFAM" id="SSF81624">
    <property type="entry name" value="N-terminal domain of MutM-like DNA repair proteins"/>
    <property type="match status" value="1"/>
</dbReference>
<dbReference type="InterPro" id="IPR012319">
    <property type="entry name" value="FPG_cat"/>
</dbReference>
<evidence type="ECO:0000259" key="10">
    <source>
        <dbReference type="PROSITE" id="PS51068"/>
    </source>
</evidence>
<comment type="catalytic activity">
    <reaction evidence="1">
        <text>Hydrolysis of DNA containing ring-opened 7-methylguanine residues, releasing 2,6-diamino-4-hydroxy-5-(N-methyl)formamidopyrimidine.</text>
        <dbReference type="EC" id="3.2.2.23"/>
    </reaction>
</comment>
<evidence type="ECO:0000256" key="9">
    <source>
        <dbReference type="ARBA" id="ARBA00023295"/>
    </source>
</evidence>
<dbReference type="Gene3D" id="3.20.190.10">
    <property type="entry name" value="MutM-like, N-terminal"/>
    <property type="match status" value="1"/>
</dbReference>